<feature type="domain" description="CcmH/CycL/Ccl2/NrfF N-terminal" evidence="8">
    <location>
        <begin position="13"/>
        <end position="151"/>
    </location>
</feature>
<evidence type="ECO:0000256" key="4">
    <source>
        <dbReference type="ARBA" id="ARBA00022729"/>
    </source>
</evidence>
<dbReference type="AlphaFoldDB" id="A0A432V588"/>
<dbReference type="RefSeq" id="WP_128625129.1">
    <property type="nucleotide sequence ID" value="NZ_ML133511.1"/>
</dbReference>
<sequence length="155" mass="17330">MRRALILCAVLICSLLGGLSAHAVQPDEVLQDPALEHRARELSAELRCMVCQNQSIDESDADLARDLRVLVRERLVAGDSDTQVLDYVVSRYGEFVLLKPRLSLRNAFLWGAPLVLLLLGGGFMAYAIRTKRRDEVPALTKDESKALETILRRDD</sequence>
<keyword evidence="2 7" id="KW-0349">Heme</keyword>
<dbReference type="OrthoDB" id="9804975at2"/>
<keyword evidence="10" id="KW-1185">Reference proteome</keyword>
<evidence type="ECO:0000256" key="7">
    <source>
        <dbReference type="RuleBase" id="RU364112"/>
    </source>
</evidence>
<dbReference type="InterPro" id="IPR005616">
    <property type="entry name" value="CcmH/CycL/Ccl2/NrfF_N"/>
</dbReference>
<gene>
    <name evidence="9" type="ORF">EET67_13235</name>
</gene>
<keyword evidence="5" id="KW-0201">Cytochrome c-type biogenesis</keyword>
<dbReference type="EMBL" id="RKST01000012">
    <property type="protein sequence ID" value="RUM97321.1"/>
    <property type="molecule type" value="Genomic_DNA"/>
</dbReference>
<proteinExistence type="inferred from homology"/>
<dbReference type="PANTHER" id="PTHR47870:SF1">
    <property type="entry name" value="CYTOCHROME C-TYPE BIOGENESIS PROTEIN CCMH"/>
    <property type="match status" value="1"/>
</dbReference>
<feature type="chain" id="PRO_5018808879" description="Cytochrome c-type biogenesis protein" evidence="7">
    <location>
        <begin position="24"/>
        <end position="155"/>
    </location>
</feature>
<dbReference type="Proteomes" id="UP000281647">
    <property type="component" value="Unassembled WGS sequence"/>
</dbReference>
<keyword evidence="7" id="KW-1133">Transmembrane helix</keyword>
<comment type="function">
    <text evidence="7">Possible subunit of a heme lyase.</text>
</comment>
<keyword evidence="7" id="KW-0812">Transmembrane</keyword>
<dbReference type="CDD" id="cd16378">
    <property type="entry name" value="CcmH_N"/>
    <property type="match status" value="1"/>
</dbReference>
<dbReference type="InterPro" id="IPR038297">
    <property type="entry name" value="CcmH/CycL/NrfF/Ccl2_sf"/>
</dbReference>
<keyword evidence="6 7" id="KW-0408">Iron</keyword>
<dbReference type="GO" id="GO:0005886">
    <property type="term" value="C:plasma membrane"/>
    <property type="evidence" value="ECO:0007669"/>
    <property type="project" value="TreeGrafter"/>
</dbReference>
<evidence type="ECO:0000256" key="5">
    <source>
        <dbReference type="ARBA" id="ARBA00022748"/>
    </source>
</evidence>
<reference evidence="9 10" key="1">
    <citation type="submission" date="2018-11" db="EMBL/GenBank/DDBJ databases">
        <title>Pseudaminobacter arsenicus sp. nov., an arsenic-resistant bacterium isolated from arsenic-rich aquifers.</title>
        <authorList>
            <person name="Mu Y."/>
        </authorList>
    </citation>
    <scope>NUCLEOTIDE SEQUENCE [LARGE SCALE GENOMIC DNA]</scope>
    <source>
        <strain evidence="9 10">CB3</strain>
    </source>
</reference>
<keyword evidence="3 7" id="KW-0479">Metal-binding</keyword>
<dbReference type="Pfam" id="PF03918">
    <property type="entry name" value="CcmH"/>
    <property type="match status" value="1"/>
</dbReference>
<name>A0A432V588_9HYPH</name>
<dbReference type="GO" id="GO:0017004">
    <property type="term" value="P:cytochrome complex assembly"/>
    <property type="evidence" value="ECO:0007669"/>
    <property type="project" value="UniProtKB-KW"/>
</dbReference>
<protein>
    <recommendedName>
        <fullName evidence="7">Cytochrome c-type biogenesis protein</fullName>
    </recommendedName>
</protein>
<evidence type="ECO:0000256" key="6">
    <source>
        <dbReference type="ARBA" id="ARBA00023004"/>
    </source>
</evidence>
<evidence type="ECO:0000256" key="3">
    <source>
        <dbReference type="ARBA" id="ARBA00022723"/>
    </source>
</evidence>
<evidence type="ECO:0000313" key="10">
    <source>
        <dbReference type="Proteomes" id="UP000281647"/>
    </source>
</evidence>
<evidence type="ECO:0000313" key="9">
    <source>
        <dbReference type="EMBL" id="RUM97321.1"/>
    </source>
</evidence>
<feature type="signal peptide" evidence="7">
    <location>
        <begin position="1"/>
        <end position="23"/>
    </location>
</feature>
<evidence type="ECO:0000256" key="1">
    <source>
        <dbReference type="ARBA" id="ARBA00010342"/>
    </source>
</evidence>
<keyword evidence="7" id="KW-0472">Membrane</keyword>
<comment type="similarity">
    <text evidence="1 7">Belongs to the CcmH/CycL/Ccl2/NrfF family.</text>
</comment>
<organism evidence="9 10">
    <name type="scientific">Borborobacter arsenicus</name>
    <dbReference type="NCBI Taxonomy" id="1851146"/>
    <lineage>
        <taxon>Bacteria</taxon>
        <taxon>Pseudomonadati</taxon>
        <taxon>Pseudomonadota</taxon>
        <taxon>Alphaproteobacteria</taxon>
        <taxon>Hyphomicrobiales</taxon>
        <taxon>Phyllobacteriaceae</taxon>
        <taxon>Borborobacter</taxon>
    </lineage>
</organism>
<accession>A0A432V588</accession>
<feature type="transmembrane region" description="Helical" evidence="7">
    <location>
        <begin position="107"/>
        <end position="128"/>
    </location>
</feature>
<dbReference type="InterPro" id="IPR051263">
    <property type="entry name" value="C-type_cytochrome_biogenesis"/>
</dbReference>
<dbReference type="PANTHER" id="PTHR47870">
    <property type="entry name" value="CYTOCHROME C-TYPE BIOGENESIS PROTEIN CCMH"/>
    <property type="match status" value="1"/>
</dbReference>
<dbReference type="GO" id="GO:0046872">
    <property type="term" value="F:metal ion binding"/>
    <property type="evidence" value="ECO:0007669"/>
    <property type="project" value="UniProtKB-KW"/>
</dbReference>
<evidence type="ECO:0000259" key="8">
    <source>
        <dbReference type="Pfam" id="PF03918"/>
    </source>
</evidence>
<evidence type="ECO:0000256" key="2">
    <source>
        <dbReference type="ARBA" id="ARBA00022617"/>
    </source>
</evidence>
<comment type="caution">
    <text evidence="9">The sequence shown here is derived from an EMBL/GenBank/DDBJ whole genome shotgun (WGS) entry which is preliminary data.</text>
</comment>
<dbReference type="Gene3D" id="1.10.8.640">
    <property type="entry name" value="Cytochrome C biogenesis protein"/>
    <property type="match status" value="1"/>
</dbReference>
<keyword evidence="4 7" id="KW-0732">Signal</keyword>